<dbReference type="CDD" id="cd00093">
    <property type="entry name" value="HTH_XRE"/>
    <property type="match status" value="1"/>
</dbReference>
<dbReference type="EMBL" id="AAXMUW010000021">
    <property type="protein sequence ID" value="EGQ9135900.1"/>
    <property type="molecule type" value="Genomic_DNA"/>
</dbReference>
<dbReference type="InterPro" id="IPR010982">
    <property type="entry name" value="Lambda_DNA-bd_dom_sf"/>
</dbReference>
<evidence type="ECO:0000313" key="2">
    <source>
        <dbReference type="Proteomes" id="UP000714625"/>
    </source>
</evidence>
<dbReference type="GO" id="GO:0003677">
    <property type="term" value="F:DNA binding"/>
    <property type="evidence" value="ECO:0007669"/>
    <property type="project" value="InterPro"/>
</dbReference>
<name>A0AA36XNP6_VIBAL</name>
<comment type="caution">
    <text evidence="1">The sequence shown here is derived from an EMBL/GenBank/DDBJ whole genome shotgun (WGS) entry which is preliminary data.</text>
</comment>
<reference evidence="1" key="1">
    <citation type="submission" date="2019-11" db="EMBL/GenBank/DDBJ databases">
        <authorList>
            <consortium name="PulseNet: The National Subtyping Network for Foodborne Disease Surveillance"/>
            <person name="Tarr C.L."/>
            <person name="Trees E."/>
            <person name="Katz L.S."/>
            <person name="Carleton-Romer H.A."/>
            <person name="Stroika S."/>
            <person name="Kucerova Z."/>
            <person name="Roache K.F."/>
            <person name="Sabol A.L."/>
            <person name="Besser J."/>
            <person name="Gerner-Smidt P."/>
        </authorList>
    </citation>
    <scope>NUCLEOTIDE SEQUENCE</scope>
    <source>
        <strain evidence="1">PNUSAV001129</strain>
    </source>
</reference>
<dbReference type="Proteomes" id="UP000714625">
    <property type="component" value="Unassembled WGS sequence"/>
</dbReference>
<dbReference type="SUPFAM" id="SSF47413">
    <property type="entry name" value="lambda repressor-like DNA-binding domains"/>
    <property type="match status" value="1"/>
</dbReference>
<proteinExistence type="predicted"/>
<organism evidence="1 2">
    <name type="scientific">Vibrio alginolyticus</name>
    <dbReference type="NCBI Taxonomy" id="663"/>
    <lineage>
        <taxon>Bacteria</taxon>
        <taxon>Pseudomonadati</taxon>
        <taxon>Pseudomonadota</taxon>
        <taxon>Gammaproteobacteria</taxon>
        <taxon>Vibrionales</taxon>
        <taxon>Vibrionaceae</taxon>
        <taxon>Vibrio</taxon>
    </lineage>
</organism>
<gene>
    <name evidence="1" type="ORF">GHY86_12195</name>
</gene>
<sequence length="122" mass="13717">MEFTELDRNALYDIWMSQKAKMHITQMEMAKRLGLSLHEFSGLLRGNSPLTLGFVKQLCEQLHVRPGQVIPSLTERDLSASGTVYLQNRVTVDGDISNVFIDGNQVVIEYVHQVSLLVKLSG</sequence>
<dbReference type="Gene3D" id="1.10.260.40">
    <property type="entry name" value="lambda repressor-like DNA-binding domains"/>
    <property type="match status" value="1"/>
</dbReference>
<dbReference type="AlphaFoldDB" id="A0AA36XNP6"/>
<dbReference type="InterPro" id="IPR001387">
    <property type="entry name" value="Cro/C1-type_HTH"/>
</dbReference>
<accession>A0AA36XNP6</accession>
<protein>
    <submittedName>
        <fullName evidence="1">XRE family transcriptional regulator</fullName>
    </submittedName>
</protein>
<evidence type="ECO:0000313" key="1">
    <source>
        <dbReference type="EMBL" id="EGQ9135900.1"/>
    </source>
</evidence>